<dbReference type="KEGG" id="cem:LH23_16150"/>
<dbReference type="AlphaFoldDB" id="A0AAN0S6I3"/>
<feature type="transmembrane region" description="Helical" evidence="1">
    <location>
        <begin position="36"/>
        <end position="62"/>
    </location>
</feature>
<keyword evidence="1" id="KW-1133">Transmembrane helix</keyword>
<reference evidence="2 3" key="1">
    <citation type="submission" date="2014-09" db="EMBL/GenBank/DDBJ databases">
        <authorList>
            <person name="Chan K.-G."/>
        </authorList>
    </citation>
    <scope>NUCLEOTIDE SEQUENCE [LARGE SCALE GENOMIC DNA]</scope>
    <source>
        <strain evidence="2 3">M006</strain>
    </source>
</reference>
<evidence type="ECO:0000256" key="1">
    <source>
        <dbReference type="SAM" id="Phobius"/>
    </source>
</evidence>
<keyword evidence="1" id="KW-0472">Membrane</keyword>
<sequence length="75" mass="8680">MELVMILYLATYFVGFAGMWLLSLRGDKRHDIEFNFFETFITASLWPFFAVVIPCIAIYTFLTQKFATKNNTPAS</sequence>
<name>A0AAN0S6I3_9ENTR</name>
<protein>
    <submittedName>
        <fullName evidence="2">Uncharacterized protein</fullName>
    </submittedName>
</protein>
<accession>A0AAN0S6I3</accession>
<keyword evidence="1" id="KW-0812">Transmembrane</keyword>
<organism evidence="2 3">
    <name type="scientific">Cedecea neteri</name>
    <dbReference type="NCBI Taxonomy" id="158822"/>
    <lineage>
        <taxon>Bacteria</taxon>
        <taxon>Pseudomonadati</taxon>
        <taxon>Pseudomonadota</taxon>
        <taxon>Gammaproteobacteria</taxon>
        <taxon>Enterobacterales</taxon>
        <taxon>Enterobacteriaceae</taxon>
        <taxon>Cedecea</taxon>
    </lineage>
</organism>
<feature type="transmembrane region" description="Helical" evidence="1">
    <location>
        <begin position="6"/>
        <end position="24"/>
    </location>
</feature>
<proteinExistence type="predicted"/>
<dbReference type="Proteomes" id="UP000029516">
    <property type="component" value="Chromosome"/>
</dbReference>
<evidence type="ECO:0000313" key="2">
    <source>
        <dbReference type="EMBL" id="AIR62129.1"/>
    </source>
</evidence>
<gene>
    <name evidence="2" type="ORF">LH23_16150</name>
</gene>
<dbReference type="EMBL" id="CP009458">
    <property type="protein sequence ID" value="AIR62129.1"/>
    <property type="molecule type" value="Genomic_DNA"/>
</dbReference>
<evidence type="ECO:0000313" key="3">
    <source>
        <dbReference type="Proteomes" id="UP000029516"/>
    </source>
</evidence>